<dbReference type="FunFam" id="3.30.160.60:FF:002402">
    <property type="entry name" value="Zinc finger protein 347"/>
    <property type="match status" value="1"/>
</dbReference>
<dbReference type="Gene3D" id="3.30.160.60">
    <property type="entry name" value="Classic Zinc Finger"/>
    <property type="match status" value="2"/>
</dbReference>
<gene>
    <name evidence="8" type="ORF">ROHU_005759</name>
</gene>
<dbReference type="GO" id="GO:0005634">
    <property type="term" value="C:nucleus"/>
    <property type="evidence" value="ECO:0007669"/>
    <property type="project" value="TreeGrafter"/>
</dbReference>
<dbReference type="PROSITE" id="PS00028">
    <property type="entry name" value="ZINC_FINGER_C2H2_1"/>
    <property type="match status" value="2"/>
</dbReference>
<evidence type="ECO:0000259" key="7">
    <source>
        <dbReference type="PROSITE" id="PS50157"/>
    </source>
</evidence>
<proteinExistence type="predicted"/>
<protein>
    <submittedName>
        <fullName evidence="8">Zinc finger protein 225-like</fullName>
    </submittedName>
</protein>
<feature type="domain" description="C2H2-type" evidence="7">
    <location>
        <begin position="379"/>
        <end position="406"/>
    </location>
</feature>
<dbReference type="PANTHER" id="PTHR14196">
    <property type="entry name" value="ODD-SKIPPED - RELATED"/>
    <property type="match status" value="1"/>
</dbReference>
<evidence type="ECO:0000256" key="4">
    <source>
        <dbReference type="ARBA" id="ARBA00022833"/>
    </source>
</evidence>
<keyword evidence="1" id="KW-0479">Metal-binding</keyword>
<reference evidence="8 9" key="1">
    <citation type="submission" date="2018-03" db="EMBL/GenBank/DDBJ databases">
        <title>Draft genome sequence of Rohu Carp (Labeo rohita).</title>
        <authorList>
            <person name="Das P."/>
            <person name="Kushwaha B."/>
            <person name="Joshi C.G."/>
            <person name="Kumar D."/>
            <person name="Nagpure N.S."/>
            <person name="Sahoo L."/>
            <person name="Das S.P."/>
            <person name="Bit A."/>
            <person name="Patnaik S."/>
            <person name="Meher P.K."/>
            <person name="Jayasankar P."/>
            <person name="Koringa P.G."/>
            <person name="Patel N.V."/>
            <person name="Hinsu A.T."/>
            <person name="Kumar R."/>
            <person name="Pandey M."/>
            <person name="Agarwal S."/>
            <person name="Srivastava S."/>
            <person name="Singh M."/>
            <person name="Iquebal M.A."/>
            <person name="Jaiswal S."/>
            <person name="Angadi U.B."/>
            <person name="Kumar N."/>
            <person name="Raza M."/>
            <person name="Shah T.M."/>
            <person name="Rai A."/>
            <person name="Jena J.K."/>
        </authorList>
    </citation>
    <scope>NUCLEOTIDE SEQUENCE [LARGE SCALE GENOMIC DNA]</scope>
    <source>
        <strain evidence="8">DASCIFA01</strain>
        <tissue evidence="8">Testis</tissue>
    </source>
</reference>
<dbReference type="InterPro" id="IPR050717">
    <property type="entry name" value="C2H2-ZF_Transcription_Reg"/>
</dbReference>
<feature type="compositionally biased region" description="Polar residues" evidence="6">
    <location>
        <begin position="261"/>
        <end position="271"/>
    </location>
</feature>
<dbReference type="SMART" id="SM00355">
    <property type="entry name" value="ZnF_C2H2"/>
    <property type="match status" value="2"/>
</dbReference>
<dbReference type="AlphaFoldDB" id="A0A498N2U2"/>
<evidence type="ECO:0000256" key="5">
    <source>
        <dbReference type="PROSITE-ProRule" id="PRU00042"/>
    </source>
</evidence>
<evidence type="ECO:0000256" key="3">
    <source>
        <dbReference type="ARBA" id="ARBA00022771"/>
    </source>
</evidence>
<keyword evidence="4" id="KW-0862">Zinc</keyword>
<sequence>MSNSSSSSSAVFESKLKSVLESAVSEILQLHEDGLMLMKLQIRQRDAQIGAMKSRVSALERLLQRVTTASSTGCPIQKPAFHLHHDRNLHSNQTNTDPELHTSAETHTQITCADREDVQLAEDLDTPHSEEDFGGLLEVEMKQSFPSEITVSDRQDNTEPTADSHCSQMPANAVSWCPIQKPAFHLHHDRNLHSNQTNTDPELHTSAETHTQITCADREDVQLAEDLDAPHSEEDFGGLLEVEMKQSFPSEITVSDRQDNTEPTADSHCSQMPANADACAYASAESSSSITARQTLNNLSFESVNHNSWTDRTEPDLIRTFPDENVNRSCADRRAFATAAHRREAVHEKWFICSFCGKSFDRFSHLQMHQRIHTGEKPFRCATCGKNFSQQSNLRTHQKIHRKTRTYT</sequence>
<evidence type="ECO:0000256" key="1">
    <source>
        <dbReference type="ARBA" id="ARBA00022723"/>
    </source>
</evidence>
<accession>A0A498N2U2</accession>
<dbReference type="EMBL" id="QBIY01012249">
    <property type="protein sequence ID" value="RXN26034.1"/>
    <property type="molecule type" value="Genomic_DNA"/>
</dbReference>
<dbReference type="SUPFAM" id="SSF57667">
    <property type="entry name" value="beta-beta-alpha zinc fingers"/>
    <property type="match status" value="1"/>
</dbReference>
<evidence type="ECO:0000313" key="9">
    <source>
        <dbReference type="Proteomes" id="UP000290572"/>
    </source>
</evidence>
<dbReference type="Proteomes" id="UP000290572">
    <property type="component" value="Unassembled WGS sequence"/>
</dbReference>
<keyword evidence="9" id="KW-1185">Reference proteome</keyword>
<feature type="compositionally biased region" description="Polar residues" evidence="6">
    <location>
        <begin position="158"/>
        <end position="168"/>
    </location>
</feature>
<dbReference type="GO" id="GO:0000981">
    <property type="term" value="F:DNA-binding transcription factor activity, RNA polymerase II-specific"/>
    <property type="evidence" value="ECO:0007669"/>
    <property type="project" value="TreeGrafter"/>
</dbReference>
<dbReference type="Pfam" id="PF00096">
    <property type="entry name" value="zf-C2H2"/>
    <property type="match status" value="2"/>
</dbReference>
<dbReference type="PROSITE" id="PS50157">
    <property type="entry name" value="ZINC_FINGER_C2H2_2"/>
    <property type="match status" value="2"/>
</dbReference>
<dbReference type="GO" id="GO:0008270">
    <property type="term" value="F:zinc ion binding"/>
    <property type="evidence" value="ECO:0007669"/>
    <property type="project" value="UniProtKB-KW"/>
</dbReference>
<dbReference type="STRING" id="84645.A0A498N2U2"/>
<evidence type="ECO:0000256" key="2">
    <source>
        <dbReference type="ARBA" id="ARBA00022737"/>
    </source>
</evidence>
<comment type="caution">
    <text evidence="8">The sequence shown here is derived from an EMBL/GenBank/DDBJ whole genome shotgun (WGS) entry which is preliminary data.</text>
</comment>
<keyword evidence="3 5" id="KW-0863">Zinc-finger</keyword>
<dbReference type="FunFam" id="3.30.160.60:FF:002005">
    <property type="entry name" value="Zinc finger protein 200"/>
    <property type="match status" value="1"/>
</dbReference>
<evidence type="ECO:0000313" key="8">
    <source>
        <dbReference type="EMBL" id="RXN26034.1"/>
    </source>
</evidence>
<feature type="domain" description="C2H2-type" evidence="7">
    <location>
        <begin position="351"/>
        <end position="378"/>
    </location>
</feature>
<dbReference type="GO" id="GO:0000977">
    <property type="term" value="F:RNA polymerase II transcription regulatory region sequence-specific DNA binding"/>
    <property type="evidence" value="ECO:0007669"/>
    <property type="project" value="TreeGrafter"/>
</dbReference>
<dbReference type="InterPro" id="IPR013087">
    <property type="entry name" value="Znf_C2H2_type"/>
</dbReference>
<feature type="region of interest" description="Disordered" evidence="6">
    <location>
        <begin position="149"/>
        <end position="168"/>
    </location>
</feature>
<keyword evidence="2" id="KW-0677">Repeat</keyword>
<evidence type="ECO:0000256" key="6">
    <source>
        <dbReference type="SAM" id="MobiDB-lite"/>
    </source>
</evidence>
<feature type="region of interest" description="Disordered" evidence="6">
    <location>
        <begin position="252"/>
        <end position="271"/>
    </location>
</feature>
<organism evidence="8 9">
    <name type="scientific">Labeo rohita</name>
    <name type="common">Indian major carp</name>
    <name type="synonym">Cyprinus rohita</name>
    <dbReference type="NCBI Taxonomy" id="84645"/>
    <lineage>
        <taxon>Eukaryota</taxon>
        <taxon>Metazoa</taxon>
        <taxon>Chordata</taxon>
        <taxon>Craniata</taxon>
        <taxon>Vertebrata</taxon>
        <taxon>Euteleostomi</taxon>
        <taxon>Actinopterygii</taxon>
        <taxon>Neopterygii</taxon>
        <taxon>Teleostei</taxon>
        <taxon>Ostariophysi</taxon>
        <taxon>Cypriniformes</taxon>
        <taxon>Cyprinidae</taxon>
        <taxon>Labeoninae</taxon>
        <taxon>Labeonini</taxon>
        <taxon>Labeo</taxon>
    </lineage>
</organism>
<dbReference type="InterPro" id="IPR036236">
    <property type="entry name" value="Znf_C2H2_sf"/>
</dbReference>
<dbReference type="PANTHER" id="PTHR14196:SF12">
    <property type="entry name" value="ZINC FINGER PROTEIN 208-LIKE"/>
    <property type="match status" value="1"/>
</dbReference>
<name>A0A498N2U2_LABRO</name>